<keyword evidence="7 11" id="KW-0472">Membrane</keyword>
<feature type="binding site" evidence="9">
    <location>
        <position position="118"/>
    </location>
    <ligand>
        <name>Cu cation</name>
        <dbReference type="ChEBI" id="CHEBI:23378"/>
    </ligand>
</feature>
<dbReference type="GO" id="GO:0046872">
    <property type="term" value="F:metal ion binding"/>
    <property type="evidence" value="ECO:0007669"/>
    <property type="project" value="UniProtKB-KW"/>
</dbReference>
<comment type="function">
    <text evidence="8">Copper metallochaperone essential for the synthesis and maturation of cytochrome c oxidase subunit II (MT-CO2/COX2) by facilitating the incorporation of copper into the Cu(A) site of MT-CO2/COX2.</text>
</comment>
<comment type="subunit">
    <text evidence="8">Homodimer.</text>
</comment>
<dbReference type="PROSITE" id="PS51352">
    <property type="entry name" value="THIOREDOXIN_2"/>
    <property type="match status" value="1"/>
</dbReference>
<dbReference type="AlphaFoldDB" id="A0ABD0SZL7"/>
<evidence type="ECO:0000256" key="1">
    <source>
        <dbReference type="ARBA" id="ARBA00004273"/>
    </source>
</evidence>
<evidence type="ECO:0000256" key="11">
    <source>
        <dbReference type="SAM" id="Phobius"/>
    </source>
</evidence>
<organism evidence="13 14">
    <name type="scientific">Loxostege sticticalis</name>
    <name type="common">Beet webworm moth</name>
    <dbReference type="NCBI Taxonomy" id="481309"/>
    <lineage>
        <taxon>Eukaryota</taxon>
        <taxon>Metazoa</taxon>
        <taxon>Ecdysozoa</taxon>
        <taxon>Arthropoda</taxon>
        <taxon>Hexapoda</taxon>
        <taxon>Insecta</taxon>
        <taxon>Pterygota</taxon>
        <taxon>Neoptera</taxon>
        <taxon>Endopterygota</taxon>
        <taxon>Lepidoptera</taxon>
        <taxon>Glossata</taxon>
        <taxon>Ditrysia</taxon>
        <taxon>Pyraloidea</taxon>
        <taxon>Crambidae</taxon>
        <taxon>Pyraustinae</taxon>
        <taxon>Loxostege</taxon>
    </lineage>
</organism>
<evidence type="ECO:0000256" key="4">
    <source>
        <dbReference type="ARBA" id="ARBA00022792"/>
    </source>
</evidence>
<dbReference type="PIRSF" id="PIRSF037736">
    <property type="entry name" value="SCO1"/>
    <property type="match status" value="1"/>
</dbReference>
<name>A0ABD0SZL7_LOXSC</name>
<keyword evidence="6 8" id="KW-0496">Mitochondrion</keyword>
<dbReference type="Pfam" id="PF02630">
    <property type="entry name" value="SCO1-SenC"/>
    <property type="match status" value="1"/>
</dbReference>
<protein>
    <recommendedName>
        <fullName evidence="12">Thioredoxin domain-containing protein</fullName>
    </recommendedName>
</protein>
<dbReference type="GO" id="GO:0006878">
    <property type="term" value="P:intracellular copper ion homeostasis"/>
    <property type="evidence" value="ECO:0007669"/>
    <property type="project" value="UniProtKB-UniRule"/>
</dbReference>
<feature type="binding site" evidence="9">
    <location>
        <position position="114"/>
    </location>
    <ligand>
        <name>Cu cation</name>
        <dbReference type="ChEBI" id="CHEBI:23378"/>
    </ligand>
</feature>
<keyword evidence="8" id="KW-0143">Chaperone</keyword>
<evidence type="ECO:0000256" key="6">
    <source>
        <dbReference type="ARBA" id="ARBA00023128"/>
    </source>
</evidence>
<gene>
    <name evidence="13" type="ORF">ABMA28_002064</name>
</gene>
<keyword evidence="11" id="KW-0812">Transmembrane</keyword>
<keyword evidence="10" id="KW-1015">Disulfide bond</keyword>
<comment type="subcellular location">
    <subcellularLocation>
        <location evidence="1 8">Mitochondrion inner membrane</location>
    </subcellularLocation>
</comment>
<evidence type="ECO:0000256" key="5">
    <source>
        <dbReference type="ARBA" id="ARBA00023008"/>
    </source>
</evidence>
<dbReference type="GO" id="GO:0005743">
    <property type="term" value="C:mitochondrial inner membrane"/>
    <property type="evidence" value="ECO:0007669"/>
    <property type="project" value="UniProtKB-SubCell"/>
</dbReference>
<feature type="domain" description="Thioredoxin" evidence="12">
    <location>
        <begin position="76"/>
        <end position="241"/>
    </location>
</feature>
<feature type="binding site" evidence="9">
    <location>
        <position position="205"/>
    </location>
    <ligand>
        <name>Cu cation</name>
        <dbReference type="ChEBI" id="CHEBI:23378"/>
    </ligand>
</feature>
<dbReference type="PANTHER" id="PTHR12151:SF5">
    <property type="entry name" value="AT19154P"/>
    <property type="match status" value="1"/>
</dbReference>
<evidence type="ECO:0000256" key="10">
    <source>
        <dbReference type="PIRSR" id="PIRSR603782-2"/>
    </source>
</evidence>
<dbReference type="InterPro" id="IPR017276">
    <property type="entry name" value="Synth_of_cyt-c-oxidase_Sco1/2"/>
</dbReference>
<evidence type="ECO:0000259" key="12">
    <source>
        <dbReference type="PROSITE" id="PS51352"/>
    </source>
</evidence>
<evidence type="ECO:0000256" key="3">
    <source>
        <dbReference type="ARBA" id="ARBA00022723"/>
    </source>
</evidence>
<evidence type="ECO:0000313" key="14">
    <source>
        <dbReference type="Proteomes" id="UP001549921"/>
    </source>
</evidence>
<dbReference type="Proteomes" id="UP001549921">
    <property type="component" value="Unassembled WGS sequence"/>
</dbReference>
<dbReference type="CDD" id="cd02968">
    <property type="entry name" value="SCO"/>
    <property type="match status" value="1"/>
</dbReference>
<evidence type="ECO:0000256" key="7">
    <source>
        <dbReference type="ARBA" id="ARBA00023136"/>
    </source>
</evidence>
<keyword evidence="11" id="KW-1133">Transmembrane helix</keyword>
<evidence type="ECO:0000256" key="8">
    <source>
        <dbReference type="PIRNR" id="PIRNR037736"/>
    </source>
</evidence>
<dbReference type="GO" id="GO:0008535">
    <property type="term" value="P:respiratory chain complex IV assembly"/>
    <property type="evidence" value="ECO:0007669"/>
    <property type="project" value="UniProtKB-ARBA"/>
</dbReference>
<comment type="caution">
    <text evidence="13">The sequence shown here is derived from an EMBL/GenBank/DDBJ whole genome shotgun (WGS) entry which is preliminary data.</text>
</comment>
<dbReference type="InterPro" id="IPR036249">
    <property type="entry name" value="Thioredoxin-like_sf"/>
</dbReference>
<dbReference type="EMBL" id="JBEDNZ010000012">
    <property type="protein sequence ID" value="KAL0831207.1"/>
    <property type="molecule type" value="Genomic_DNA"/>
</dbReference>
<dbReference type="InterPro" id="IPR003782">
    <property type="entry name" value="SCO1/SenC"/>
</dbReference>
<keyword evidence="5 8" id="KW-0186">Copper</keyword>
<accession>A0ABD0SZL7</accession>
<dbReference type="SUPFAM" id="SSF52833">
    <property type="entry name" value="Thioredoxin-like"/>
    <property type="match status" value="1"/>
</dbReference>
<feature type="disulfide bond" description="Redox-active" evidence="10">
    <location>
        <begin position="114"/>
        <end position="118"/>
    </location>
</feature>
<reference evidence="13 14" key="1">
    <citation type="submission" date="2024-06" db="EMBL/GenBank/DDBJ databases">
        <title>A chromosome-level genome assembly of beet webworm, Loxostege sticticalis.</title>
        <authorList>
            <person name="Zhang Y."/>
        </authorList>
    </citation>
    <scope>NUCLEOTIDE SEQUENCE [LARGE SCALE GENOMIC DNA]</scope>
    <source>
        <strain evidence="13">AQ028</strain>
        <tissue evidence="13">Male pupae</tissue>
    </source>
</reference>
<dbReference type="FunFam" id="3.40.30.10:FF:000013">
    <property type="entry name" value="Blast:Protein SCO1 homolog, mitochondrial"/>
    <property type="match status" value="1"/>
</dbReference>
<evidence type="ECO:0000256" key="9">
    <source>
        <dbReference type="PIRSR" id="PIRSR037736-1"/>
    </source>
</evidence>
<evidence type="ECO:0000256" key="2">
    <source>
        <dbReference type="ARBA" id="ARBA00010996"/>
    </source>
</evidence>
<evidence type="ECO:0000313" key="13">
    <source>
        <dbReference type="EMBL" id="KAL0831207.1"/>
    </source>
</evidence>
<keyword evidence="4 8" id="KW-0999">Mitochondrion inner membrane</keyword>
<keyword evidence="3 8" id="KW-0479">Metal-binding</keyword>
<sequence>MNSILRNRASMLFRALSTSAVRRCAVPPKKPKKQFMAITWKSMGVTAAVAGGLTGFMLYVRKEKQEALDRERKKQLGKAKIGGEFELVDSEGKLVKSTDFLGKWLLIYFGFTHCPDICPDELEKLAEVVNMHDSNPTAPPLQPIFISVDPQRDTPELVGKYCKEFSPRLLGLTGTKDQVQKACRSYRVYFSAGPQDVDNDYIVDHTIIIYLVNPDGEFVDYYGQNRNASEIHNSMLVNIQKYAAAKKGSWF</sequence>
<dbReference type="Gene3D" id="3.40.30.10">
    <property type="entry name" value="Glutaredoxin"/>
    <property type="match status" value="1"/>
</dbReference>
<dbReference type="PANTHER" id="PTHR12151">
    <property type="entry name" value="ELECTRON TRANSPORT PROTIN SCO1/SENC FAMILY MEMBER"/>
    <property type="match status" value="1"/>
</dbReference>
<feature type="transmembrane region" description="Helical" evidence="11">
    <location>
        <begin position="40"/>
        <end position="60"/>
    </location>
</feature>
<dbReference type="InterPro" id="IPR013766">
    <property type="entry name" value="Thioredoxin_domain"/>
</dbReference>
<comment type="similarity">
    <text evidence="2 8">Belongs to the SCO1/2 family.</text>
</comment>
<proteinExistence type="inferred from homology"/>